<comment type="subcellular location">
    <subcellularLocation>
        <location evidence="1">Cytoplasm</location>
        <location evidence="1">Nucleoid</location>
    </subcellularLocation>
</comment>
<dbReference type="GO" id="GO:0003680">
    <property type="term" value="F:minor groove of adenine-thymine-rich DNA binding"/>
    <property type="evidence" value="ECO:0007669"/>
    <property type="project" value="TreeGrafter"/>
</dbReference>
<reference evidence="6 7" key="1">
    <citation type="submission" date="2019-10" db="EMBL/GenBank/DDBJ databases">
        <title>Lysobacter alkalisoli sp. nov., isolated from saline-alkaline soil.</title>
        <authorList>
            <person name="Sun J.-Q."/>
        </authorList>
    </citation>
    <scope>NUCLEOTIDE SEQUENCE [LARGE SCALE GENOMIC DNA]</scope>
    <source>
        <strain evidence="6 7">KCTC 42381</strain>
    </source>
</reference>
<dbReference type="GO" id="GO:0009295">
    <property type="term" value="C:nucleoid"/>
    <property type="evidence" value="ECO:0007669"/>
    <property type="project" value="UniProtKB-SubCell"/>
</dbReference>
<comment type="similarity">
    <text evidence="2">Belongs to the histone-like protein H-NS family.</text>
</comment>
<gene>
    <name evidence="6" type="ORF">FKV24_000850</name>
</gene>
<dbReference type="GO" id="GO:0000976">
    <property type="term" value="F:transcription cis-regulatory region binding"/>
    <property type="evidence" value="ECO:0007669"/>
    <property type="project" value="TreeGrafter"/>
</dbReference>
<dbReference type="GO" id="GO:0032993">
    <property type="term" value="C:protein-DNA complex"/>
    <property type="evidence" value="ECO:0007669"/>
    <property type="project" value="TreeGrafter"/>
</dbReference>
<accession>A0A508B936</accession>
<dbReference type="GO" id="GO:0003681">
    <property type="term" value="F:bent DNA binding"/>
    <property type="evidence" value="ECO:0007669"/>
    <property type="project" value="TreeGrafter"/>
</dbReference>
<dbReference type="RefSeq" id="WP_141480838.1">
    <property type="nucleotide sequence ID" value="NZ_VICD02000006.1"/>
</dbReference>
<dbReference type="SMART" id="SM00528">
    <property type="entry name" value="HNS"/>
    <property type="match status" value="1"/>
</dbReference>
<dbReference type="Proteomes" id="UP000320431">
    <property type="component" value="Unassembled WGS sequence"/>
</dbReference>
<proteinExistence type="inferred from homology"/>
<evidence type="ECO:0000256" key="1">
    <source>
        <dbReference type="ARBA" id="ARBA00004453"/>
    </source>
</evidence>
<dbReference type="EMBL" id="VICD02000006">
    <property type="protein sequence ID" value="KAB8198747.1"/>
    <property type="molecule type" value="Genomic_DNA"/>
</dbReference>
<keyword evidence="4" id="KW-0238">DNA-binding</keyword>
<protein>
    <submittedName>
        <fullName evidence="6">H-NS histone family protein</fullName>
    </submittedName>
</protein>
<sequence length="139" mass="15453">MKVALEHYSLAELTQLIKAAERRLKELAKRRPVAQVRRELALLAAKNGYTIEQVLDTPTAEKAIAKRRKRKPGKVAPKYRDPGNPRNTWSGRGSQPRWLAEKVKRGHSPADCLIPGLAKPTAKQVKPGGQRTLYKANAG</sequence>
<evidence type="ECO:0000256" key="4">
    <source>
        <dbReference type="ARBA" id="ARBA00023125"/>
    </source>
</evidence>
<evidence type="ECO:0000259" key="5">
    <source>
        <dbReference type="SMART" id="SM00528"/>
    </source>
</evidence>
<dbReference type="InterPro" id="IPR027444">
    <property type="entry name" value="H-NS_C_dom"/>
</dbReference>
<dbReference type="InterPro" id="IPR037150">
    <property type="entry name" value="H-NS_C_dom_sf"/>
</dbReference>
<dbReference type="GO" id="GO:0005829">
    <property type="term" value="C:cytosol"/>
    <property type="evidence" value="ECO:0007669"/>
    <property type="project" value="TreeGrafter"/>
</dbReference>
<dbReference type="Gene3D" id="4.10.430.10">
    <property type="entry name" value="Histone-like protein H-NS, C-terminal domain"/>
    <property type="match status" value="1"/>
</dbReference>
<dbReference type="AlphaFoldDB" id="A0A508B936"/>
<evidence type="ECO:0000256" key="2">
    <source>
        <dbReference type="ARBA" id="ARBA00010610"/>
    </source>
</evidence>
<organism evidence="6 7">
    <name type="scientific">Marilutibacter maris</name>
    <dbReference type="NCBI Taxonomy" id="1605891"/>
    <lineage>
        <taxon>Bacteria</taxon>
        <taxon>Pseudomonadati</taxon>
        <taxon>Pseudomonadota</taxon>
        <taxon>Gammaproteobacteria</taxon>
        <taxon>Lysobacterales</taxon>
        <taxon>Lysobacteraceae</taxon>
        <taxon>Marilutibacter</taxon>
    </lineage>
</organism>
<name>A0A508B936_9GAMM</name>
<feature type="domain" description="DNA-binding protein H-NS-like C-terminal" evidence="5">
    <location>
        <begin position="67"/>
        <end position="114"/>
    </location>
</feature>
<dbReference type="SUPFAM" id="SSF81273">
    <property type="entry name" value="H-NS histone-like proteins"/>
    <property type="match status" value="1"/>
</dbReference>
<evidence type="ECO:0000256" key="3">
    <source>
        <dbReference type="ARBA" id="ARBA00022490"/>
    </source>
</evidence>
<comment type="caution">
    <text evidence="6">The sequence shown here is derived from an EMBL/GenBank/DDBJ whole genome shotgun (WGS) entry which is preliminary data.</text>
</comment>
<dbReference type="GO" id="GO:0001217">
    <property type="term" value="F:DNA-binding transcription repressor activity"/>
    <property type="evidence" value="ECO:0007669"/>
    <property type="project" value="TreeGrafter"/>
</dbReference>
<evidence type="ECO:0000313" key="6">
    <source>
        <dbReference type="EMBL" id="KAB8198747.1"/>
    </source>
</evidence>
<dbReference type="Pfam" id="PF00816">
    <property type="entry name" value="Histone_HNS"/>
    <property type="match status" value="1"/>
</dbReference>
<dbReference type="PANTHER" id="PTHR38097">
    <property type="match status" value="1"/>
</dbReference>
<dbReference type="PANTHER" id="PTHR38097:SF2">
    <property type="entry name" value="DNA-BINDING PROTEIN STPA"/>
    <property type="match status" value="1"/>
</dbReference>
<keyword evidence="3" id="KW-0963">Cytoplasm</keyword>
<evidence type="ECO:0000313" key="7">
    <source>
        <dbReference type="Proteomes" id="UP000320431"/>
    </source>
</evidence>